<evidence type="ECO:0000256" key="2">
    <source>
        <dbReference type="ARBA" id="ARBA00022694"/>
    </source>
</evidence>
<keyword evidence="4 8" id="KW-0479">Metal-binding</keyword>
<feature type="binding site" evidence="8">
    <location>
        <position position="263"/>
    </location>
    <ligand>
        <name>Zn(2+)</name>
        <dbReference type="ChEBI" id="CHEBI:29105"/>
        <label>2</label>
        <note>catalytic</note>
    </ligand>
</feature>
<evidence type="ECO:0000256" key="1">
    <source>
        <dbReference type="ARBA" id="ARBA00011738"/>
    </source>
</evidence>
<feature type="binding site" evidence="8">
    <location>
        <position position="63"/>
    </location>
    <ligand>
        <name>Zn(2+)</name>
        <dbReference type="ChEBI" id="CHEBI:29105"/>
        <label>1</label>
        <note>catalytic</note>
    </ligand>
</feature>
<dbReference type="InterPro" id="IPR013471">
    <property type="entry name" value="RNase_Z/BN"/>
</dbReference>
<dbReference type="PANTHER" id="PTHR46018">
    <property type="entry name" value="ZINC PHOSPHODIESTERASE ELAC PROTEIN 1"/>
    <property type="match status" value="1"/>
</dbReference>
<keyword evidence="3 8" id="KW-0540">Nuclease</keyword>
<keyword evidence="10" id="KW-1185">Reference proteome</keyword>
<evidence type="ECO:0000313" key="10">
    <source>
        <dbReference type="Proteomes" id="UP000607645"/>
    </source>
</evidence>
<dbReference type="Proteomes" id="UP000607645">
    <property type="component" value="Unassembled WGS sequence"/>
</dbReference>
<organism evidence="9 10">
    <name type="scientific">Lawsonibacter faecis</name>
    <dbReference type="NCBI Taxonomy" id="2763052"/>
    <lineage>
        <taxon>Bacteria</taxon>
        <taxon>Bacillati</taxon>
        <taxon>Bacillota</taxon>
        <taxon>Clostridia</taxon>
        <taxon>Eubacteriales</taxon>
        <taxon>Oscillospiraceae</taxon>
        <taxon>Lawsonibacter</taxon>
    </lineage>
</organism>
<evidence type="ECO:0000256" key="5">
    <source>
        <dbReference type="ARBA" id="ARBA00022759"/>
    </source>
</evidence>
<comment type="similarity">
    <text evidence="8">Belongs to the RNase Z family.</text>
</comment>
<evidence type="ECO:0000256" key="7">
    <source>
        <dbReference type="ARBA" id="ARBA00022833"/>
    </source>
</evidence>
<dbReference type="EC" id="3.1.26.11" evidence="8"/>
<accession>A0A8J6JFK3</accession>
<gene>
    <name evidence="8" type="primary">rnz</name>
    <name evidence="9" type="ORF">H8S62_16665</name>
</gene>
<dbReference type="HAMAP" id="MF_01818">
    <property type="entry name" value="RNase_Z_BN"/>
    <property type="match status" value="1"/>
</dbReference>
<comment type="catalytic activity">
    <reaction evidence="8">
        <text>Endonucleolytic cleavage of RNA, removing extra 3' nucleotides from tRNA precursor, generating 3' termini of tRNAs. A 3'-hydroxy group is left at the tRNA terminus and a 5'-phosphoryl group is left at the trailer molecule.</text>
        <dbReference type="EC" id="3.1.26.11"/>
    </reaction>
</comment>
<evidence type="ECO:0000256" key="4">
    <source>
        <dbReference type="ARBA" id="ARBA00022723"/>
    </source>
</evidence>
<name>A0A8J6JFK3_9FIRM</name>
<dbReference type="AlphaFoldDB" id="A0A8J6JFK3"/>
<keyword evidence="7 8" id="KW-0862">Zinc</keyword>
<evidence type="ECO:0000256" key="8">
    <source>
        <dbReference type="HAMAP-Rule" id="MF_01818"/>
    </source>
</evidence>
<evidence type="ECO:0000256" key="3">
    <source>
        <dbReference type="ARBA" id="ARBA00022722"/>
    </source>
</evidence>
<dbReference type="SUPFAM" id="SSF56281">
    <property type="entry name" value="Metallo-hydrolase/oxidoreductase"/>
    <property type="match status" value="1"/>
</dbReference>
<protein>
    <recommendedName>
        <fullName evidence="8">Ribonuclease Z</fullName>
        <shortName evidence="8">RNase Z</shortName>
        <ecNumber evidence="8">3.1.26.11</ecNumber>
    </recommendedName>
    <alternativeName>
        <fullName evidence="8">tRNA 3 endonuclease</fullName>
    </alternativeName>
    <alternativeName>
        <fullName evidence="8">tRNase Z</fullName>
    </alternativeName>
</protein>
<feature type="binding site" evidence="8">
    <location>
        <position position="61"/>
    </location>
    <ligand>
        <name>Zn(2+)</name>
        <dbReference type="ChEBI" id="CHEBI:29105"/>
        <label>1</label>
        <note>catalytic</note>
    </ligand>
</feature>
<feature type="binding site" evidence="8">
    <location>
        <position position="65"/>
    </location>
    <ligand>
        <name>Zn(2+)</name>
        <dbReference type="ChEBI" id="CHEBI:29105"/>
        <label>2</label>
        <note>catalytic</note>
    </ligand>
</feature>
<keyword evidence="6 8" id="KW-0378">Hydrolase</keyword>
<dbReference type="Pfam" id="PF23023">
    <property type="entry name" value="Anti-Pycsar_Apyc1"/>
    <property type="match status" value="1"/>
</dbReference>
<proteinExistence type="inferred from homology"/>
<comment type="function">
    <text evidence="8">Zinc phosphodiesterase, which displays some tRNA 3'-processing endonuclease activity. Probably involved in tRNA maturation, by removing a 3'-trailer from precursor tRNA.</text>
</comment>
<comment type="caution">
    <text evidence="9">The sequence shown here is derived from an EMBL/GenBank/DDBJ whole genome shotgun (WGS) entry which is preliminary data.</text>
</comment>
<dbReference type="EMBL" id="JACOPQ010000019">
    <property type="protein sequence ID" value="MBC5738646.1"/>
    <property type="molecule type" value="Genomic_DNA"/>
</dbReference>
<dbReference type="PANTHER" id="PTHR46018:SF2">
    <property type="entry name" value="ZINC PHOSPHODIESTERASE ELAC PROTEIN 1"/>
    <property type="match status" value="1"/>
</dbReference>
<keyword evidence="5 8" id="KW-0255">Endonuclease</keyword>
<comment type="subunit">
    <text evidence="1 8">Homodimer.</text>
</comment>
<evidence type="ECO:0000256" key="6">
    <source>
        <dbReference type="ARBA" id="ARBA00022801"/>
    </source>
</evidence>
<sequence length="297" mass="32068">MLSVCLPGTGGMLPLPGRWLTCCWMEYQGGALLIDCGEGTQIALREAGCKLSRLETILITHFHADHVMGLPGLLLSLGNTGRTEPLLIAGPPGLREVLTALLVVAPLPFPVHAAELLPGDTLPGWEGLTMTCRALDHRVPCYGWRIEVARKPVFSPEKAGLLRIPQQFYRALHAGEAVTLEDGRLILPEQVLSGVREPYVVSYSTDTRPVEAVAELGRNAGLMIAEGLYGADAEKAHEKGHMVFAEAGELARRAGAKRLWITHYSPALTAPWEALSAARAIFPESVAACDGIRMELK</sequence>
<dbReference type="CDD" id="cd07717">
    <property type="entry name" value="RNaseZ_ZiPD-like_MBL-fold"/>
    <property type="match status" value="1"/>
</dbReference>
<dbReference type="NCBIfam" id="NF000801">
    <property type="entry name" value="PRK00055.1-3"/>
    <property type="match status" value="1"/>
</dbReference>
<feature type="active site" description="Proton acceptor" evidence="8">
    <location>
        <position position="65"/>
    </location>
</feature>
<dbReference type="RefSeq" id="WP_186920317.1">
    <property type="nucleotide sequence ID" value="NZ_JACOPQ010000019.1"/>
</dbReference>
<feature type="binding site" evidence="8">
    <location>
        <position position="206"/>
    </location>
    <ligand>
        <name>Zn(2+)</name>
        <dbReference type="ChEBI" id="CHEBI:29105"/>
        <label>1</label>
        <note>catalytic</note>
    </ligand>
</feature>
<dbReference type="GO" id="GO:0042781">
    <property type="term" value="F:3'-tRNA processing endoribonuclease activity"/>
    <property type="evidence" value="ECO:0007669"/>
    <property type="project" value="UniProtKB-UniRule"/>
</dbReference>
<reference evidence="9" key="1">
    <citation type="submission" date="2020-08" db="EMBL/GenBank/DDBJ databases">
        <title>Genome public.</title>
        <authorList>
            <person name="Liu C."/>
            <person name="Sun Q."/>
        </authorList>
    </citation>
    <scope>NUCLEOTIDE SEQUENCE</scope>
    <source>
        <strain evidence="9">NSJ-52</strain>
    </source>
</reference>
<feature type="binding site" evidence="8">
    <location>
        <position position="137"/>
    </location>
    <ligand>
        <name>Zn(2+)</name>
        <dbReference type="ChEBI" id="CHEBI:29105"/>
        <label>1</label>
        <note>catalytic</note>
    </ligand>
</feature>
<dbReference type="InterPro" id="IPR036866">
    <property type="entry name" value="RibonucZ/Hydroxyglut_hydro"/>
</dbReference>
<comment type="cofactor">
    <cofactor evidence="8">
        <name>Zn(2+)</name>
        <dbReference type="ChEBI" id="CHEBI:29105"/>
    </cofactor>
    <text evidence="8">Binds 2 Zn(2+) ions.</text>
</comment>
<keyword evidence="2 8" id="KW-0819">tRNA processing</keyword>
<evidence type="ECO:0000313" key="9">
    <source>
        <dbReference type="EMBL" id="MBC5738646.1"/>
    </source>
</evidence>
<dbReference type="GO" id="GO:0008270">
    <property type="term" value="F:zinc ion binding"/>
    <property type="evidence" value="ECO:0007669"/>
    <property type="project" value="UniProtKB-UniRule"/>
</dbReference>
<feature type="binding site" evidence="8">
    <location>
        <position position="206"/>
    </location>
    <ligand>
        <name>Zn(2+)</name>
        <dbReference type="ChEBI" id="CHEBI:29105"/>
        <label>2</label>
        <note>catalytic</note>
    </ligand>
</feature>
<dbReference type="Gene3D" id="3.60.15.10">
    <property type="entry name" value="Ribonuclease Z/Hydroxyacylglutathione hydrolase-like"/>
    <property type="match status" value="1"/>
</dbReference>
<feature type="binding site" evidence="8">
    <location>
        <position position="66"/>
    </location>
    <ligand>
        <name>Zn(2+)</name>
        <dbReference type="ChEBI" id="CHEBI:29105"/>
        <label>2</label>
        <note>catalytic</note>
    </ligand>
</feature>